<dbReference type="PANTHER" id="PTHR32266:SF11">
    <property type="entry name" value="NICOTIANAMINE SYNTHASE"/>
    <property type="match status" value="1"/>
</dbReference>
<comment type="function">
    <text evidence="2">Synthesizes nicotianamine, a polyamine which serves as a sensor for the physiological iron status within the plant, and/or might be involved in the transport of iron.</text>
</comment>
<proteinExistence type="inferred from homology"/>
<comment type="catalytic activity">
    <reaction evidence="2">
        <text>3 S-adenosyl-L-methionine = nicotianamine + 3 S-methyl-5'-thioadenosine + 3 H(+)</text>
        <dbReference type="Rhea" id="RHEA:16481"/>
        <dbReference type="ChEBI" id="CHEBI:15378"/>
        <dbReference type="ChEBI" id="CHEBI:17509"/>
        <dbReference type="ChEBI" id="CHEBI:58249"/>
        <dbReference type="ChEBI" id="CHEBI:59789"/>
        <dbReference type="EC" id="2.5.1.43"/>
    </reaction>
</comment>
<gene>
    <name evidence="3" type="ORF">NYM_LOCUS15893</name>
</gene>
<dbReference type="Pfam" id="PF03059">
    <property type="entry name" value="NAS"/>
    <property type="match status" value="1"/>
</dbReference>
<dbReference type="EC" id="2.5.1.43" evidence="2"/>
<dbReference type="Gene3D" id="3.40.50.150">
    <property type="entry name" value="Vaccinia Virus protein VP39"/>
    <property type="match status" value="1"/>
</dbReference>
<dbReference type="OrthoDB" id="1858069at2759"/>
<dbReference type="Gramene" id="NC3G0225880.1">
    <property type="protein sequence ID" value="NC3G0225880.1:cds"/>
    <property type="gene ID" value="NC3G0225880"/>
</dbReference>
<keyword evidence="2" id="KW-0949">S-adenosyl-L-methionine</keyword>
<dbReference type="GO" id="GO:0030410">
    <property type="term" value="F:nicotianamine synthase activity"/>
    <property type="evidence" value="ECO:0007669"/>
    <property type="project" value="UniProtKB-UniRule"/>
</dbReference>
<accession>A0A5K1BX09</accession>
<evidence type="ECO:0000313" key="3">
    <source>
        <dbReference type="EMBL" id="VVW19215.1"/>
    </source>
</evidence>
<comment type="similarity">
    <text evidence="1 2">Belongs to the nicotianamine synthase (NAS)-like family.</text>
</comment>
<reference evidence="3" key="1">
    <citation type="submission" date="2019-09" db="EMBL/GenBank/DDBJ databases">
        <authorList>
            <person name="Zhang L."/>
        </authorList>
    </citation>
    <scope>NUCLEOTIDE SEQUENCE</scope>
</reference>
<dbReference type="EMBL" id="LR721781">
    <property type="protein sequence ID" value="VVW19215.1"/>
    <property type="molecule type" value="Genomic_DNA"/>
</dbReference>
<dbReference type="InterPro" id="IPR029063">
    <property type="entry name" value="SAM-dependent_MTases_sf"/>
</dbReference>
<dbReference type="GO" id="GO:0030418">
    <property type="term" value="P:nicotianamine biosynthetic process"/>
    <property type="evidence" value="ECO:0007669"/>
    <property type="project" value="UniProtKB-UniRule"/>
</dbReference>
<name>A0A5K1BX09_9MAGN</name>
<dbReference type="OMA" id="NYVAHQI"/>
<dbReference type="PANTHER" id="PTHR32266">
    <property type="entry name" value="NICOTIANAMINE SYNTHASE 3"/>
    <property type="match status" value="1"/>
</dbReference>
<evidence type="ECO:0000256" key="1">
    <source>
        <dbReference type="ARBA" id="ARBA00007009"/>
    </source>
</evidence>
<organism evidence="3">
    <name type="scientific">Nymphaea colorata</name>
    <name type="common">pocket water lily</name>
    <dbReference type="NCBI Taxonomy" id="210225"/>
    <lineage>
        <taxon>Eukaryota</taxon>
        <taxon>Viridiplantae</taxon>
        <taxon>Streptophyta</taxon>
        <taxon>Embryophyta</taxon>
        <taxon>Tracheophyta</taxon>
        <taxon>Spermatophyta</taxon>
        <taxon>Magnoliopsida</taxon>
        <taxon>Nymphaeales</taxon>
        <taxon>Nymphaeaceae</taxon>
        <taxon>Nymphaea</taxon>
    </lineage>
</organism>
<dbReference type="PROSITE" id="PS51142">
    <property type="entry name" value="NAS"/>
    <property type="match status" value="1"/>
</dbReference>
<keyword evidence="2" id="KW-0808">Transferase</keyword>
<dbReference type="InterPro" id="IPR004298">
    <property type="entry name" value="Nicotian_synth"/>
</dbReference>
<dbReference type="SUPFAM" id="SSF53335">
    <property type="entry name" value="S-adenosyl-L-methionine-dependent methyltransferases"/>
    <property type="match status" value="1"/>
</dbReference>
<evidence type="ECO:0000256" key="2">
    <source>
        <dbReference type="RuleBase" id="RU368095"/>
    </source>
</evidence>
<sequence>MAASPQLINDCRVSDDYLIANIVRIYKSLCELECLKPSMHVNGLFTQLVKLCTLPSSIDIKLLSIELQQIRQDLIGICARAEGLLELEFSTLLSKIPRPLNCLHLFPYYSNYIELAGLEYKLLTDHGLLQPKRVAFVGSGPMPLTSIVLATQHMLSTYFANYDLDASANDMAQLLVSTDQDLARRMAFRSCDIRNAREELAEFDCIFLAALVGMTKDEKVKILRHIGKYMKAGGFLLVRSANGARAFLYPVVEDADLSSFRILQVFHPTNDVINSIIVAQKPLSSDQLCDGQ</sequence>
<dbReference type="AlphaFoldDB" id="A0A5K1BX09"/>
<protein>
    <recommendedName>
        <fullName evidence="2">Nicotianamine synthase</fullName>
        <ecNumber evidence="2">2.5.1.43</ecNumber>
    </recommendedName>
</protein>